<dbReference type="InterPro" id="IPR058248">
    <property type="entry name" value="Lxx211020-like"/>
</dbReference>
<evidence type="ECO:0000313" key="3">
    <source>
        <dbReference type="Proteomes" id="UP000199372"/>
    </source>
</evidence>
<dbReference type="RefSeq" id="WP_091846785.1">
    <property type="nucleotide sequence ID" value="NZ_FOCM01000013.1"/>
</dbReference>
<dbReference type="InterPro" id="IPR007410">
    <property type="entry name" value="LpqE-like"/>
</dbReference>
<accession>A0A1H8M443</accession>
<evidence type="ECO:0000256" key="1">
    <source>
        <dbReference type="SAM" id="SignalP"/>
    </source>
</evidence>
<proteinExistence type="predicted"/>
<evidence type="ECO:0008006" key="4">
    <source>
        <dbReference type="Google" id="ProtNLM"/>
    </source>
</evidence>
<evidence type="ECO:0000313" key="2">
    <source>
        <dbReference type="EMBL" id="SEO12152.1"/>
    </source>
</evidence>
<dbReference type="PANTHER" id="PTHR36302">
    <property type="entry name" value="BLR7088 PROTEIN"/>
    <property type="match status" value="1"/>
</dbReference>
<feature type="chain" id="PRO_5011514238" description="Copper(I)-binding protein" evidence="1">
    <location>
        <begin position="26"/>
        <end position="155"/>
    </location>
</feature>
<reference evidence="3" key="1">
    <citation type="submission" date="2016-10" db="EMBL/GenBank/DDBJ databases">
        <authorList>
            <person name="Varghese N."/>
            <person name="Submissions S."/>
        </authorList>
    </citation>
    <scope>NUCLEOTIDE SEQUENCE [LARGE SCALE GENOMIC DNA]</scope>
    <source>
        <strain evidence="3">DSM 26893</strain>
    </source>
</reference>
<sequence>MRTFIITGAMTALLSSAGALTPALAGSEDVVVEGAWSRASIGMNRPGAAYMTIRNTGDTPVTLIGLTTPLAMMPEIHESKTNADGVSSMAPADEITIAPGESVSLEPGGLHAMLMQLQTPMTEGESYPLTLLFDDGGEVTVEVPILGIAARGPND</sequence>
<feature type="signal peptide" evidence="1">
    <location>
        <begin position="1"/>
        <end position="25"/>
    </location>
</feature>
<organism evidence="2 3">
    <name type="scientific">Palleronia pelagia</name>
    <dbReference type="NCBI Taxonomy" id="387096"/>
    <lineage>
        <taxon>Bacteria</taxon>
        <taxon>Pseudomonadati</taxon>
        <taxon>Pseudomonadota</taxon>
        <taxon>Alphaproteobacteria</taxon>
        <taxon>Rhodobacterales</taxon>
        <taxon>Roseobacteraceae</taxon>
        <taxon>Palleronia</taxon>
    </lineage>
</organism>
<dbReference type="SUPFAM" id="SSF110087">
    <property type="entry name" value="DR1885-like metal-binding protein"/>
    <property type="match status" value="1"/>
</dbReference>
<dbReference type="Proteomes" id="UP000199372">
    <property type="component" value="Unassembled WGS sequence"/>
</dbReference>
<dbReference type="Gene3D" id="2.60.40.1890">
    <property type="entry name" value="PCu(A)C copper chaperone"/>
    <property type="match status" value="1"/>
</dbReference>
<name>A0A1H8M443_9RHOB</name>
<keyword evidence="1" id="KW-0732">Signal</keyword>
<dbReference type="AlphaFoldDB" id="A0A1H8M443"/>
<dbReference type="InterPro" id="IPR036182">
    <property type="entry name" value="PCuAC_sf"/>
</dbReference>
<keyword evidence="3" id="KW-1185">Reference proteome</keyword>
<dbReference type="OrthoDB" id="9796962at2"/>
<protein>
    <recommendedName>
        <fullName evidence="4">Copper(I)-binding protein</fullName>
    </recommendedName>
</protein>
<gene>
    <name evidence="2" type="ORF">SAMN04488011_11330</name>
</gene>
<dbReference type="EMBL" id="FOCM01000013">
    <property type="protein sequence ID" value="SEO12152.1"/>
    <property type="molecule type" value="Genomic_DNA"/>
</dbReference>
<dbReference type="PANTHER" id="PTHR36302:SF1">
    <property type="entry name" value="COPPER CHAPERONE PCU(A)C"/>
    <property type="match status" value="1"/>
</dbReference>
<dbReference type="Pfam" id="PF04314">
    <property type="entry name" value="PCuAC"/>
    <property type="match status" value="1"/>
</dbReference>